<comment type="caution">
    <text evidence="2">The sequence shown here is derived from an EMBL/GenBank/DDBJ whole genome shotgun (WGS) entry which is preliminary data.</text>
</comment>
<evidence type="ECO:0008006" key="4">
    <source>
        <dbReference type="Google" id="ProtNLM"/>
    </source>
</evidence>
<proteinExistence type="predicted"/>
<sequence length="138" mass="15275">MTHFTATAQRDGRWWMIQCDQYPSALSQVGRLDRAEEVHREAIAFVAGVPEESVEVTITPALDHEVAEALRESEELRAEAEDKDRKASTLKREAARKLANSGLTVRDIGIILGVSYQRAHQLIAAPDNTSGGHRRLAS</sequence>
<reference evidence="2 3" key="1">
    <citation type="submission" date="2018-07" db="EMBL/GenBank/DDBJ databases">
        <title>Genomic Encyclopedia of Type Strains, Phase III (KMG-III): the genomes of soil and plant-associated and newly described type strains.</title>
        <authorList>
            <person name="Whitman W."/>
        </authorList>
    </citation>
    <scope>NUCLEOTIDE SEQUENCE [LARGE SCALE GENOMIC DNA]</scope>
    <source>
        <strain evidence="2 3">CECT 8575</strain>
    </source>
</reference>
<evidence type="ECO:0000256" key="1">
    <source>
        <dbReference type="SAM" id="Coils"/>
    </source>
</evidence>
<accession>A0A368VJY8</accession>
<dbReference type="EMBL" id="QPJC01000010">
    <property type="protein sequence ID" value="RCW40832.1"/>
    <property type="molecule type" value="Genomic_DNA"/>
</dbReference>
<dbReference type="AlphaFoldDB" id="A0A368VJY8"/>
<dbReference type="RefSeq" id="WP_141921361.1">
    <property type="nucleotide sequence ID" value="NZ_QPJC01000010.1"/>
</dbReference>
<dbReference type="Proteomes" id="UP000253495">
    <property type="component" value="Unassembled WGS sequence"/>
</dbReference>
<name>A0A368VJY8_9ACTN</name>
<keyword evidence="1" id="KW-0175">Coiled coil</keyword>
<keyword evidence="3" id="KW-1185">Reference proteome</keyword>
<evidence type="ECO:0000313" key="2">
    <source>
        <dbReference type="EMBL" id="RCW40832.1"/>
    </source>
</evidence>
<gene>
    <name evidence="2" type="ORF">DFQ14_110161</name>
</gene>
<dbReference type="OrthoDB" id="5772641at2"/>
<feature type="coiled-coil region" evidence="1">
    <location>
        <begin position="66"/>
        <end position="93"/>
    </location>
</feature>
<organism evidence="2 3">
    <name type="scientific">Halopolyspora algeriensis</name>
    <dbReference type="NCBI Taxonomy" id="1500506"/>
    <lineage>
        <taxon>Bacteria</taxon>
        <taxon>Bacillati</taxon>
        <taxon>Actinomycetota</taxon>
        <taxon>Actinomycetes</taxon>
        <taxon>Actinomycetes incertae sedis</taxon>
        <taxon>Halopolyspora</taxon>
    </lineage>
</organism>
<protein>
    <recommendedName>
        <fullName evidence="4">Sigma-70-like protein</fullName>
    </recommendedName>
</protein>
<evidence type="ECO:0000313" key="3">
    <source>
        <dbReference type="Proteomes" id="UP000253495"/>
    </source>
</evidence>